<keyword evidence="3" id="KW-1185">Reference proteome</keyword>
<evidence type="ECO:0000313" key="3">
    <source>
        <dbReference type="Proteomes" id="UP000620156"/>
    </source>
</evidence>
<reference evidence="2" key="2">
    <citation type="submission" date="2020-09" db="EMBL/GenBank/DDBJ databases">
        <authorList>
            <person name="Sun Q."/>
            <person name="Ohkuma M."/>
        </authorList>
    </citation>
    <scope>NUCLEOTIDE SEQUENCE</scope>
    <source>
        <strain evidence="2">JCM 3131</strain>
    </source>
</reference>
<organism evidence="2 3">
    <name type="scientific">Streptomyces ruber</name>
    <dbReference type="NCBI Taxonomy" id="83378"/>
    <lineage>
        <taxon>Bacteria</taxon>
        <taxon>Bacillati</taxon>
        <taxon>Actinomycetota</taxon>
        <taxon>Actinomycetes</taxon>
        <taxon>Kitasatosporales</taxon>
        <taxon>Streptomycetaceae</taxon>
        <taxon>Streptomyces</taxon>
    </lineage>
</organism>
<feature type="compositionally biased region" description="Low complexity" evidence="1">
    <location>
        <begin position="43"/>
        <end position="60"/>
    </location>
</feature>
<evidence type="ECO:0000313" key="2">
    <source>
        <dbReference type="EMBL" id="GGQ40141.1"/>
    </source>
</evidence>
<name>A0A918ENE0_9ACTN</name>
<protein>
    <submittedName>
        <fullName evidence="2">Uncharacterized protein</fullName>
    </submittedName>
</protein>
<comment type="caution">
    <text evidence="2">The sequence shown here is derived from an EMBL/GenBank/DDBJ whole genome shotgun (WGS) entry which is preliminary data.</text>
</comment>
<proteinExistence type="predicted"/>
<feature type="region of interest" description="Disordered" evidence="1">
    <location>
        <begin position="1"/>
        <end position="68"/>
    </location>
</feature>
<feature type="compositionally biased region" description="Low complexity" evidence="1">
    <location>
        <begin position="18"/>
        <end position="33"/>
    </location>
</feature>
<dbReference type="Proteomes" id="UP000620156">
    <property type="component" value="Unassembled WGS sequence"/>
</dbReference>
<sequence length="91" mass="9133">MRGSSDSGYDRDGDGETDGAALLGAAGREGPAPFVVPAPPPGHTVTATATAPPATTTPAPRSNPLGAPDVFLRGARRLPGLMTLPHSIYDA</sequence>
<gene>
    <name evidence="2" type="ORF">GCM10010145_04990</name>
</gene>
<reference evidence="2" key="1">
    <citation type="journal article" date="2014" name="Int. J. Syst. Evol. Microbiol.">
        <title>Complete genome sequence of Corynebacterium casei LMG S-19264T (=DSM 44701T), isolated from a smear-ripened cheese.</title>
        <authorList>
            <consortium name="US DOE Joint Genome Institute (JGI-PGF)"/>
            <person name="Walter F."/>
            <person name="Albersmeier A."/>
            <person name="Kalinowski J."/>
            <person name="Ruckert C."/>
        </authorList>
    </citation>
    <scope>NUCLEOTIDE SEQUENCE</scope>
    <source>
        <strain evidence="2">JCM 3131</strain>
    </source>
</reference>
<dbReference type="AlphaFoldDB" id="A0A918ENE0"/>
<accession>A0A918ENE0</accession>
<dbReference type="EMBL" id="BMQK01000001">
    <property type="protein sequence ID" value="GGQ40141.1"/>
    <property type="molecule type" value="Genomic_DNA"/>
</dbReference>
<evidence type="ECO:0000256" key="1">
    <source>
        <dbReference type="SAM" id="MobiDB-lite"/>
    </source>
</evidence>